<keyword evidence="5" id="KW-0663">Pyridoxal phosphate</keyword>
<proteinExistence type="inferred from homology"/>
<sequence>MSTRYYHSGPSGFAAASISSVIKAWGGHGGLGRDHLPHISDTYFKRSNLMVSFIRRYVPAEAMGCLDGSGGMFLWVRLQVEYHPQLCILSPEEISDKEIQTLIGEKIMVAPSSYFEIPGGPTTSPVLSSSYSLISRLPGLSNAIAAVSFRSTHNCTNQKVL</sequence>
<comment type="similarity">
    <text evidence="2">Belongs to the class-I pyridoxal-phosphate-dependent aminotransferase family.</text>
</comment>
<reference evidence="6" key="1">
    <citation type="submission" date="2015-01" db="EMBL/GenBank/DDBJ databases">
        <authorList>
            <consortium name="The Broad Institute Genomics Platform"/>
            <person name="Cuomo C."/>
            <person name="Litvintseva A."/>
            <person name="Chen Y."/>
            <person name="Heitman J."/>
            <person name="Sun S."/>
            <person name="Springer D."/>
            <person name="Dromer F."/>
            <person name="Young S."/>
            <person name="Zeng Q."/>
            <person name="Gargeya S."/>
            <person name="Abouelleil A."/>
            <person name="Alvarado L."/>
            <person name="Chapman S.B."/>
            <person name="Gainer-Dewar J."/>
            <person name="Goldberg J."/>
            <person name="Griggs A."/>
            <person name="Gujja S."/>
            <person name="Hansen M."/>
            <person name="Howarth C."/>
            <person name="Imamovic A."/>
            <person name="Larimer J."/>
            <person name="Murphy C."/>
            <person name="Naylor J."/>
            <person name="Pearson M."/>
            <person name="Priest M."/>
            <person name="Roberts A."/>
            <person name="Saif S."/>
            <person name="Shea T."/>
            <person name="Sykes S."/>
            <person name="Wortman J."/>
            <person name="Nusbaum C."/>
            <person name="Birren B."/>
        </authorList>
    </citation>
    <scope>NUCLEOTIDE SEQUENCE</scope>
    <source>
        <strain evidence="6">IND107</strain>
    </source>
</reference>
<dbReference type="InterPro" id="IPR015424">
    <property type="entry name" value="PyrdxlP-dep_Trfase"/>
</dbReference>
<evidence type="ECO:0000256" key="5">
    <source>
        <dbReference type="ARBA" id="ARBA00022898"/>
    </source>
</evidence>
<dbReference type="GeneID" id="91988234"/>
<comment type="caution">
    <text evidence="6">The sequence shown here is derived from an EMBL/GenBank/DDBJ whole genome shotgun (WGS) entry which is preliminary data.</text>
</comment>
<evidence type="ECO:0000256" key="2">
    <source>
        <dbReference type="ARBA" id="ARBA00007441"/>
    </source>
</evidence>
<reference evidence="6" key="2">
    <citation type="submission" date="2024-01" db="EMBL/GenBank/DDBJ databases">
        <title>Comparative genomics of Cryptococcus and Kwoniella reveals pathogenesis evolution and contrasting modes of karyotype evolution via chromosome fusion or intercentromeric recombination.</title>
        <authorList>
            <person name="Coelho M.A."/>
            <person name="David-Palma M."/>
            <person name="Shea T."/>
            <person name="Bowers K."/>
            <person name="Mcginley-Smith S."/>
            <person name="Mohammad A.W."/>
            <person name="Gnirke A."/>
            <person name="Yurkov A.M."/>
            <person name="Nowrousian M."/>
            <person name="Sun S."/>
            <person name="Cuomo C.A."/>
            <person name="Heitman J."/>
        </authorList>
    </citation>
    <scope>NUCLEOTIDE SEQUENCE</scope>
    <source>
        <strain evidence="6">IND107</strain>
    </source>
</reference>
<evidence type="ECO:0000313" key="6">
    <source>
        <dbReference type="EMBL" id="KAL0253997.1"/>
    </source>
</evidence>
<dbReference type="Gene3D" id="3.40.640.10">
    <property type="entry name" value="Type I PLP-dependent aspartate aminotransferase-like (Major domain)"/>
    <property type="match status" value="1"/>
</dbReference>
<evidence type="ECO:0000313" key="7">
    <source>
        <dbReference type="Proteomes" id="UP000054399"/>
    </source>
</evidence>
<dbReference type="PANTHER" id="PTHR42790:SF21">
    <property type="entry name" value="AROMATIC_AMINOADIPATE AMINOTRANSFERASE 1"/>
    <property type="match status" value="1"/>
</dbReference>
<evidence type="ECO:0000256" key="4">
    <source>
        <dbReference type="ARBA" id="ARBA00022679"/>
    </source>
</evidence>
<dbReference type="Proteomes" id="UP000054399">
    <property type="component" value="Unassembled WGS sequence"/>
</dbReference>
<evidence type="ECO:0000256" key="3">
    <source>
        <dbReference type="ARBA" id="ARBA00022576"/>
    </source>
</evidence>
<keyword evidence="4" id="KW-0808">Transferase</keyword>
<protein>
    <submittedName>
        <fullName evidence="6">Uncharacterized protein</fullName>
    </submittedName>
</protein>
<dbReference type="RefSeq" id="XP_066616218.1">
    <property type="nucleotide sequence ID" value="XM_066755932.1"/>
</dbReference>
<gene>
    <name evidence="6" type="ORF">I308_101376</name>
</gene>
<name>A0ABR3C031_9TREE</name>
<dbReference type="SUPFAM" id="SSF53383">
    <property type="entry name" value="PLP-dependent transferases"/>
    <property type="match status" value="1"/>
</dbReference>
<organism evidence="6 7">
    <name type="scientific">Cryptococcus tetragattii IND107</name>
    <dbReference type="NCBI Taxonomy" id="1296105"/>
    <lineage>
        <taxon>Eukaryota</taxon>
        <taxon>Fungi</taxon>
        <taxon>Dikarya</taxon>
        <taxon>Basidiomycota</taxon>
        <taxon>Agaricomycotina</taxon>
        <taxon>Tremellomycetes</taxon>
        <taxon>Tremellales</taxon>
        <taxon>Cryptococcaceae</taxon>
        <taxon>Cryptococcus</taxon>
        <taxon>Cryptococcus gattii species complex</taxon>
    </lineage>
</organism>
<dbReference type="InterPro" id="IPR050859">
    <property type="entry name" value="Class-I_PLP-dep_aminotransf"/>
</dbReference>
<accession>A0ABR3C031</accession>
<keyword evidence="3" id="KW-0032">Aminotransferase</keyword>
<dbReference type="InterPro" id="IPR015421">
    <property type="entry name" value="PyrdxlP-dep_Trfase_major"/>
</dbReference>
<dbReference type="PANTHER" id="PTHR42790">
    <property type="entry name" value="AMINOTRANSFERASE"/>
    <property type="match status" value="1"/>
</dbReference>
<comment type="cofactor">
    <cofactor evidence="1">
        <name>pyridoxal 5'-phosphate</name>
        <dbReference type="ChEBI" id="CHEBI:597326"/>
    </cofactor>
</comment>
<keyword evidence="7" id="KW-1185">Reference proteome</keyword>
<dbReference type="EMBL" id="ATAM02000002">
    <property type="protein sequence ID" value="KAL0253997.1"/>
    <property type="molecule type" value="Genomic_DNA"/>
</dbReference>
<evidence type="ECO:0000256" key="1">
    <source>
        <dbReference type="ARBA" id="ARBA00001933"/>
    </source>
</evidence>